<reference evidence="2" key="1">
    <citation type="submission" date="2019-10" db="EMBL/GenBank/DDBJ databases">
        <authorList>
            <person name="Nitsche A."/>
            <person name="Hankeln T."/>
            <person name="Acosta O."/>
            <person name="Velez I.D."/>
            <person name="Schiemann D.J."/>
        </authorList>
    </citation>
    <scope>NUCLEOTIDE SEQUENCE</scope>
    <source>
        <strain evidence="2">Mati 1755-173</strain>
    </source>
</reference>
<protein>
    <submittedName>
        <fullName evidence="2">Putative capsid protein</fullName>
    </submittedName>
</protein>
<proteinExistence type="predicted"/>
<name>A0A6B9KNC9_9VIRU</name>
<organism evidence="2">
    <name type="scientific">Atrato Partiti-like virus 1</name>
    <dbReference type="NCBI Taxonomy" id="2689326"/>
    <lineage>
        <taxon>Viruses</taxon>
        <taxon>Riboviria</taxon>
        <taxon>Orthornavirae</taxon>
        <taxon>Pisuviricota</taxon>
        <taxon>Duplopiviricetes</taxon>
        <taxon>Durnavirales</taxon>
        <taxon>Partitiviridae</taxon>
    </lineage>
</organism>
<dbReference type="EMBL" id="MN661054">
    <property type="protein sequence ID" value="QHA33833.1"/>
    <property type="molecule type" value="Genomic_RNA"/>
</dbReference>
<feature type="region of interest" description="Disordered" evidence="1">
    <location>
        <begin position="1"/>
        <end position="69"/>
    </location>
</feature>
<evidence type="ECO:0000256" key="1">
    <source>
        <dbReference type="SAM" id="MobiDB-lite"/>
    </source>
</evidence>
<feature type="compositionally biased region" description="Basic residues" evidence="1">
    <location>
        <begin position="37"/>
        <end position="47"/>
    </location>
</feature>
<accession>A0A6B9KNC9</accession>
<sequence length="462" mass="51786">MESQQNKVKYTREEIQRLAPNYKGKVENFNPDPATRKPARRPPRRNGPKSAELAPPTHLEANKNPTPQRNESIISEAIFGIEVSVTAITPVEEFDANFAKITDVAANTYQNMLPDTKQLDRMLIKEEMVYYAVGLLWIRLLDVKSKQRNRSLTTQERELLKATQHITWNVPQPIFLYLSQIGDFTDKMGKETHVRIPALPTTIVEGHGGYHTAEINEASHNLYEEVPSLGIAADVIMACTSQDEVPPINYRVAIPRGSRISENLCGYASNVGPRRPEIRQRLAGLGIGPNTFPEFVAGTRFNLVYMLQLSDTIGSIGTFKVEKMTTPTMNIKGGETMVIQTLPNESEDVSMRWTVRTVQARSPASDSPAQMGAAYIFGFQLNKATIPPAAVNPDPLSVRAANWCCIASDPNAERPWEMPNNWDVNRNERRNLPPGIGTLRFRSLGQRQDVALINIVRRMRIT</sequence>
<evidence type="ECO:0000313" key="2">
    <source>
        <dbReference type="EMBL" id="QHA33833.1"/>
    </source>
</evidence>